<feature type="domain" description="Antitoxin Xre-like helix-turn-helix" evidence="1">
    <location>
        <begin position="13"/>
        <end position="53"/>
    </location>
</feature>
<name>A0ABY7AE37_9FIRM</name>
<dbReference type="EMBL" id="CP113524">
    <property type="protein sequence ID" value="WAJ23788.1"/>
    <property type="molecule type" value="Genomic_DNA"/>
</dbReference>
<dbReference type="RefSeq" id="WP_034600060.1">
    <property type="nucleotide sequence ID" value="NZ_CP113524.1"/>
</dbReference>
<evidence type="ECO:0000313" key="2">
    <source>
        <dbReference type="EMBL" id="WAJ23788.1"/>
    </source>
</evidence>
<protein>
    <submittedName>
        <fullName evidence="2">Helix-turn-helix transcriptional regulator</fullName>
    </submittedName>
</protein>
<sequence length="68" mass="7735">MNTQMLKGKIVESGMTQEAVADAIGMNRSTFYRKMKRKGNTFTVEEMNKIVQVIPLSREEASNIFFTS</sequence>
<evidence type="ECO:0000259" key="1">
    <source>
        <dbReference type="Pfam" id="PF20432"/>
    </source>
</evidence>
<reference evidence="2" key="1">
    <citation type="submission" date="2022-11" db="EMBL/GenBank/DDBJ databases">
        <title>Lacrimispora xylanolytica sy1, complete genome.</title>
        <authorList>
            <person name="Choi S."/>
        </authorList>
    </citation>
    <scope>NUCLEOTIDE SEQUENCE</scope>
    <source>
        <strain evidence="2">Sy1</strain>
    </source>
</reference>
<organism evidence="2 3">
    <name type="scientific">Lacrimispora xylanolytica</name>
    <dbReference type="NCBI Taxonomy" id="29375"/>
    <lineage>
        <taxon>Bacteria</taxon>
        <taxon>Bacillati</taxon>
        <taxon>Bacillota</taxon>
        <taxon>Clostridia</taxon>
        <taxon>Lachnospirales</taxon>
        <taxon>Lachnospiraceae</taxon>
        <taxon>Lacrimispora</taxon>
    </lineage>
</organism>
<keyword evidence="3" id="KW-1185">Reference proteome</keyword>
<accession>A0ABY7AE37</accession>
<dbReference type="InterPro" id="IPR001387">
    <property type="entry name" value="Cro/C1-type_HTH"/>
</dbReference>
<dbReference type="Gene3D" id="1.10.260.40">
    <property type="entry name" value="lambda repressor-like DNA-binding domains"/>
    <property type="match status" value="1"/>
</dbReference>
<dbReference type="SUPFAM" id="SSF47413">
    <property type="entry name" value="lambda repressor-like DNA-binding domains"/>
    <property type="match status" value="1"/>
</dbReference>
<evidence type="ECO:0000313" key="3">
    <source>
        <dbReference type="Proteomes" id="UP001163115"/>
    </source>
</evidence>
<dbReference type="InterPro" id="IPR046847">
    <property type="entry name" value="Xre-like_HTH"/>
</dbReference>
<dbReference type="CDD" id="cd00093">
    <property type="entry name" value="HTH_XRE"/>
    <property type="match status" value="1"/>
</dbReference>
<gene>
    <name evidence="2" type="ORF">OW255_19895</name>
</gene>
<dbReference type="InterPro" id="IPR010982">
    <property type="entry name" value="Lambda_DNA-bd_dom_sf"/>
</dbReference>
<dbReference type="Proteomes" id="UP001163115">
    <property type="component" value="Chromosome"/>
</dbReference>
<proteinExistence type="predicted"/>
<dbReference type="Pfam" id="PF20432">
    <property type="entry name" value="Xre-like-HTH"/>
    <property type="match status" value="1"/>
</dbReference>